<evidence type="ECO:0000313" key="4">
    <source>
        <dbReference type="Proteomes" id="UP000324222"/>
    </source>
</evidence>
<keyword evidence="4" id="KW-1185">Reference proteome</keyword>
<accession>A0A5B7G0X2</accession>
<evidence type="ECO:0000256" key="1">
    <source>
        <dbReference type="SAM" id="MobiDB-lite"/>
    </source>
</evidence>
<feature type="compositionally biased region" description="Basic residues" evidence="1">
    <location>
        <begin position="69"/>
        <end position="80"/>
    </location>
</feature>
<dbReference type="EMBL" id="VSRR010011791">
    <property type="protein sequence ID" value="MPC53660.1"/>
    <property type="molecule type" value="Genomic_DNA"/>
</dbReference>
<feature type="region of interest" description="Disordered" evidence="1">
    <location>
        <begin position="52"/>
        <end position="80"/>
    </location>
</feature>
<gene>
    <name evidence="3" type="ORF">E2C01_047558</name>
</gene>
<dbReference type="AlphaFoldDB" id="A0A5B7G0X2"/>
<keyword evidence="2" id="KW-1133">Transmembrane helix</keyword>
<feature type="compositionally biased region" description="Low complexity" evidence="1">
    <location>
        <begin position="10"/>
        <end position="19"/>
    </location>
</feature>
<keyword evidence="2" id="KW-0472">Membrane</keyword>
<evidence type="ECO:0000256" key="2">
    <source>
        <dbReference type="SAM" id="Phobius"/>
    </source>
</evidence>
<feature type="transmembrane region" description="Helical" evidence="2">
    <location>
        <begin position="30"/>
        <end position="49"/>
    </location>
</feature>
<dbReference type="Proteomes" id="UP000324222">
    <property type="component" value="Unassembled WGS sequence"/>
</dbReference>
<name>A0A5B7G0X2_PORTR</name>
<reference evidence="3 4" key="1">
    <citation type="submission" date="2019-05" db="EMBL/GenBank/DDBJ databases">
        <title>Another draft genome of Portunus trituberculatus and its Hox gene families provides insights of decapod evolution.</title>
        <authorList>
            <person name="Jeong J.-H."/>
            <person name="Song I."/>
            <person name="Kim S."/>
            <person name="Choi T."/>
            <person name="Kim D."/>
            <person name="Ryu S."/>
            <person name="Kim W."/>
        </authorList>
    </citation>
    <scope>NUCLEOTIDE SEQUENCE [LARGE SCALE GENOMIC DNA]</scope>
    <source>
        <tissue evidence="3">Muscle</tissue>
    </source>
</reference>
<feature type="region of interest" description="Disordered" evidence="1">
    <location>
        <begin position="1"/>
        <end position="21"/>
    </location>
</feature>
<keyword evidence="2" id="KW-0812">Transmembrane</keyword>
<organism evidence="3 4">
    <name type="scientific">Portunus trituberculatus</name>
    <name type="common">Swimming crab</name>
    <name type="synonym">Neptunus trituberculatus</name>
    <dbReference type="NCBI Taxonomy" id="210409"/>
    <lineage>
        <taxon>Eukaryota</taxon>
        <taxon>Metazoa</taxon>
        <taxon>Ecdysozoa</taxon>
        <taxon>Arthropoda</taxon>
        <taxon>Crustacea</taxon>
        <taxon>Multicrustacea</taxon>
        <taxon>Malacostraca</taxon>
        <taxon>Eumalacostraca</taxon>
        <taxon>Eucarida</taxon>
        <taxon>Decapoda</taxon>
        <taxon>Pleocyemata</taxon>
        <taxon>Brachyura</taxon>
        <taxon>Eubrachyura</taxon>
        <taxon>Portunoidea</taxon>
        <taxon>Portunidae</taxon>
        <taxon>Portuninae</taxon>
        <taxon>Portunus</taxon>
    </lineage>
</organism>
<sequence>MAFNERAANHRTAGGAAARGHLRVLPPPPAAAAAAVAAAAAGVMGAVYHRESERRATSRVHTVSASDKNKHKTGVKGVKV</sequence>
<proteinExistence type="predicted"/>
<protein>
    <submittedName>
        <fullName evidence="3">Uncharacterized protein</fullName>
    </submittedName>
</protein>
<evidence type="ECO:0000313" key="3">
    <source>
        <dbReference type="EMBL" id="MPC53660.1"/>
    </source>
</evidence>
<comment type="caution">
    <text evidence="3">The sequence shown here is derived from an EMBL/GenBank/DDBJ whole genome shotgun (WGS) entry which is preliminary data.</text>
</comment>